<evidence type="ECO:0000313" key="3">
    <source>
        <dbReference type="Proteomes" id="UP000182938"/>
    </source>
</evidence>
<dbReference type="Proteomes" id="UP000182938">
    <property type="component" value="Chromosome"/>
</dbReference>
<dbReference type="InterPro" id="IPR016040">
    <property type="entry name" value="NAD(P)-bd_dom"/>
</dbReference>
<dbReference type="PANTHER" id="PTHR43162:SF1">
    <property type="entry name" value="PRESTALK A DIFFERENTIATION PROTEIN A"/>
    <property type="match status" value="1"/>
</dbReference>
<keyword evidence="3" id="KW-1185">Reference proteome</keyword>
<proteinExistence type="predicted"/>
<dbReference type="CDD" id="cd05269">
    <property type="entry name" value="TMR_SDR_a"/>
    <property type="match status" value="1"/>
</dbReference>
<gene>
    <name evidence="2" type="ORF">ASJ30_00605</name>
</gene>
<dbReference type="EMBL" id="CP013290">
    <property type="protein sequence ID" value="APH00216.1"/>
    <property type="molecule type" value="Genomic_DNA"/>
</dbReference>
<dbReference type="KEGG" id="jte:ASJ30_00605"/>
<dbReference type="AlphaFoldDB" id="A0A1L3MDJ4"/>
<dbReference type="PANTHER" id="PTHR43162">
    <property type="match status" value="1"/>
</dbReference>
<dbReference type="InterPro" id="IPR036291">
    <property type="entry name" value="NAD(P)-bd_dom_sf"/>
</dbReference>
<protein>
    <submittedName>
        <fullName evidence="2">NAD(P)-dependent oxidoreductase</fullName>
    </submittedName>
</protein>
<name>A0A1L3MDJ4_9MICO</name>
<dbReference type="Gene3D" id="3.90.25.10">
    <property type="entry name" value="UDP-galactose 4-epimerase, domain 1"/>
    <property type="match status" value="1"/>
</dbReference>
<dbReference type="SUPFAM" id="SSF51735">
    <property type="entry name" value="NAD(P)-binding Rossmann-fold domains"/>
    <property type="match status" value="1"/>
</dbReference>
<evidence type="ECO:0000259" key="1">
    <source>
        <dbReference type="Pfam" id="PF13460"/>
    </source>
</evidence>
<accession>A0A1L3MDJ4</accession>
<dbReference type="Gene3D" id="3.40.50.720">
    <property type="entry name" value="NAD(P)-binding Rossmann-like Domain"/>
    <property type="match status" value="1"/>
</dbReference>
<dbReference type="InterPro" id="IPR051604">
    <property type="entry name" value="Ergot_Alk_Oxidoreductase"/>
</dbReference>
<evidence type="ECO:0000313" key="2">
    <source>
        <dbReference type="EMBL" id="APH00216.1"/>
    </source>
</evidence>
<organism evidence="2 3">
    <name type="scientific">Janibacter indicus</name>
    <dbReference type="NCBI Taxonomy" id="857417"/>
    <lineage>
        <taxon>Bacteria</taxon>
        <taxon>Bacillati</taxon>
        <taxon>Actinomycetota</taxon>
        <taxon>Actinomycetes</taxon>
        <taxon>Micrococcales</taxon>
        <taxon>Intrasporangiaceae</taxon>
        <taxon>Janibacter</taxon>
    </lineage>
</organism>
<dbReference type="Pfam" id="PF13460">
    <property type="entry name" value="NAD_binding_10"/>
    <property type="match status" value="1"/>
</dbReference>
<sequence length="286" mass="29680">MVEVRRRSLETALTGATGRIGGRVAARLATKGVPLRLLVRDPDRAPDLPGATPVVAPFADGDAVRAALAGVETAFMVSASEAADRAQQHVTFVEAAAAAGVRHLVYLSFQGASPESTFTFARDHAVTEKAIRASGMAWTFLRDSFYADFMPGLVGDDGFIRGPGGDGRVAVVAQDDIADAATAVLLDPAAHAGCTYTLTGPEALSFNEIATIVGEASGREVGYVDETLDEARVSRAGYGAPDWEVAGWISTYTAVAASEHAEVTGDVEALTGHPAMPLREVLAPAG</sequence>
<reference evidence="2 3" key="1">
    <citation type="submission" date="2015-11" db="EMBL/GenBank/DDBJ databases">
        <authorList>
            <person name="Zhang Y."/>
            <person name="Guo Z."/>
        </authorList>
    </citation>
    <scope>NUCLEOTIDE SEQUENCE [LARGE SCALE GENOMIC DNA]</scope>
    <source>
        <strain evidence="2 3">YFY001</strain>
    </source>
</reference>
<feature type="domain" description="NAD(P)-binding" evidence="1">
    <location>
        <begin position="15"/>
        <end position="188"/>
    </location>
</feature>